<dbReference type="OrthoDB" id="2148490at2759"/>
<accession>A0A6A4VJG4</accession>
<dbReference type="Pfam" id="PF02096">
    <property type="entry name" value="60KD_IMP"/>
    <property type="match status" value="1"/>
</dbReference>
<dbReference type="EMBL" id="VIIS01001701">
    <property type="protein sequence ID" value="KAF0294145.1"/>
    <property type="molecule type" value="Genomic_DNA"/>
</dbReference>
<evidence type="ECO:0000256" key="2">
    <source>
        <dbReference type="ARBA" id="ARBA00022692"/>
    </source>
</evidence>
<feature type="chain" id="PRO_5036168124" evidence="7">
    <location>
        <begin position="18"/>
        <end position="328"/>
    </location>
</feature>
<gene>
    <name evidence="9" type="primary">COX18_5</name>
    <name evidence="9" type="ORF">FJT64_008162</name>
</gene>
<evidence type="ECO:0000256" key="4">
    <source>
        <dbReference type="ARBA" id="ARBA00023136"/>
    </source>
</evidence>
<dbReference type="InterPro" id="IPR001708">
    <property type="entry name" value="YidC/ALB3/OXA1/COX18"/>
</dbReference>
<keyword evidence="10" id="KW-1185">Reference proteome</keyword>
<comment type="subcellular location">
    <subcellularLocation>
        <location evidence="1 5">Membrane</location>
        <topology evidence="1 5">Multi-pass membrane protein</topology>
    </subcellularLocation>
</comment>
<keyword evidence="4 6" id="KW-0472">Membrane</keyword>
<evidence type="ECO:0000256" key="1">
    <source>
        <dbReference type="ARBA" id="ARBA00004141"/>
    </source>
</evidence>
<evidence type="ECO:0000313" key="9">
    <source>
        <dbReference type="EMBL" id="KAF0294145.1"/>
    </source>
</evidence>
<dbReference type="PANTHER" id="PTHR12428:SF65">
    <property type="entry name" value="CYTOCHROME C OXIDASE ASSEMBLY PROTEIN COX18, MITOCHONDRIAL"/>
    <property type="match status" value="1"/>
</dbReference>
<dbReference type="GO" id="GO:0032979">
    <property type="term" value="P:protein insertion into mitochondrial inner membrane from matrix"/>
    <property type="evidence" value="ECO:0007669"/>
    <property type="project" value="TreeGrafter"/>
</dbReference>
<dbReference type="InterPro" id="IPR028055">
    <property type="entry name" value="YidC/Oxa/ALB_C"/>
</dbReference>
<dbReference type="GO" id="GO:0005743">
    <property type="term" value="C:mitochondrial inner membrane"/>
    <property type="evidence" value="ECO:0007669"/>
    <property type="project" value="TreeGrafter"/>
</dbReference>
<evidence type="ECO:0000313" key="10">
    <source>
        <dbReference type="Proteomes" id="UP000440578"/>
    </source>
</evidence>
<dbReference type="CDD" id="cd20069">
    <property type="entry name" value="5TM_Oxa1-like"/>
    <property type="match status" value="1"/>
</dbReference>
<proteinExistence type="inferred from homology"/>
<feature type="signal peptide" evidence="7">
    <location>
        <begin position="1"/>
        <end position="17"/>
    </location>
</feature>
<name>A0A6A4VJG4_AMPAM</name>
<evidence type="ECO:0000256" key="5">
    <source>
        <dbReference type="RuleBase" id="RU003945"/>
    </source>
</evidence>
<evidence type="ECO:0000256" key="3">
    <source>
        <dbReference type="ARBA" id="ARBA00022989"/>
    </source>
</evidence>
<feature type="domain" description="Membrane insertase YidC/Oxa/ALB C-terminal" evidence="8">
    <location>
        <begin position="75"/>
        <end position="290"/>
    </location>
</feature>
<keyword evidence="2 5" id="KW-0812">Transmembrane</keyword>
<dbReference type="AlphaFoldDB" id="A0A6A4VJG4"/>
<dbReference type="EMBL" id="VIIS01001701">
    <property type="protein sequence ID" value="KAF0294144.1"/>
    <property type="molecule type" value="Genomic_DNA"/>
</dbReference>
<reference evidence="9 10" key="1">
    <citation type="submission" date="2019-07" db="EMBL/GenBank/DDBJ databases">
        <title>Draft genome assembly of a fouling barnacle, Amphibalanus amphitrite (Darwin, 1854): The first reference genome for Thecostraca.</title>
        <authorList>
            <person name="Kim W."/>
        </authorList>
    </citation>
    <scope>NUCLEOTIDE SEQUENCE [LARGE SCALE GENOMIC DNA]</scope>
    <source>
        <strain evidence="9">SNU_AA5</strain>
        <tissue evidence="9">Soma without cirri and trophi</tissue>
    </source>
</reference>
<comment type="similarity">
    <text evidence="5">Belongs to the OXA1/ALB3/YidC family.</text>
</comment>
<sequence>MALRCLLLRPSCHLSAAARVAAVGAGGDRPVARHFSVSARRDGVAEVLQSVASSRPVLAVQEGIVSLHDVSGLPWWATVLVTTVAARGLVTLPLGLYQSYILAKFENLRPEMDAVVVEIKKEMSVAVRKYQWDQKRAKRVFNKAVKKQMSELIAQHNCHPLKAGLVLWFQFPFWIGLSMALRNLSWALPARDAAAQLVRLQLAVGGVLWFPNLAMPDPTLALPVLFAVCNLCAIEVGVLSRVQPGTRLQRWMTNLARGVTVIVVPVAAQLPSAVVFYWTISSFCGLLSNLALMSPSLRRAAGVPLSPSQQQHPYRQLYENTLRRIGRR</sequence>
<keyword evidence="7" id="KW-0732">Signal</keyword>
<evidence type="ECO:0000259" key="8">
    <source>
        <dbReference type="Pfam" id="PF02096"/>
    </source>
</evidence>
<evidence type="ECO:0000256" key="7">
    <source>
        <dbReference type="SAM" id="SignalP"/>
    </source>
</evidence>
<organism evidence="9 10">
    <name type="scientific">Amphibalanus amphitrite</name>
    <name type="common">Striped barnacle</name>
    <name type="synonym">Balanus amphitrite</name>
    <dbReference type="NCBI Taxonomy" id="1232801"/>
    <lineage>
        <taxon>Eukaryota</taxon>
        <taxon>Metazoa</taxon>
        <taxon>Ecdysozoa</taxon>
        <taxon>Arthropoda</taxon>
        <taxon>Crustacea</taxon>
        <taxon>Multicrustacea</taxon>
        <taxon>Cirripedia</taxon>
        <taxon>Thoracica</taxon>
        <taxon>Thoracicalcarea</taxon>
        <taxon>Balanomorpha</taxon>
        <taxon>Balanoidea</taxon>
        <taxon>Balanidae</taxon>
        <taxon>Amphibalaninae</taxon>
        <taxon>Amphibalanus</taxon>
    </lineage>
</organism>
<evidence type="ECO:0000256" key="6">
    <source>
        <dbReference type="SAM" id="Phobius"/>
    </source>
</evidence>
<protein>
    <submittedName>
        <fullName evidence="9">Cytochrome c oxidase assembly protein COX18, mitochondrial</fullName>
    </submittedName>
</protein>
<comment type="caution">
    <text evidence="9">The sequence shown here is derived from an EMBL/GenBank/DDBJ whole genome shotgun (WGS) entry which is preliminary data.</text>
</comment>
<keyword evidence="3 6" id="KW-1133">Transmembrane helix</keyword>
<dbReference type="Proteomes" id="UP000440578">
    <property type="component" value="Unassembled WGS sequence"/>
</dbReference>
<dbReference type="GO" id="GO:0033617">
    <property type="term" value="P:mitochondrial respiratory chain complex IV assembly"/>
    <property type="evidence" value="ECO:0007669"/>
    <property type="project" value="TreeGrafter"/>
</dbReference>
<dbReference type="GO" id="GO:0032977">
    <property type="term" value="F:membrane insertase activity"/>
    <property type="evidence" value="ECO:0007669"/>
    <property type="project" value="InterPro"/>
</dbReference>
<dbReference type="PANTHER" id="PTHR12428">
    <property type="entry name" value="OXA1"/>
    <property type="match status" value="1"/>
</dbReference>
<feature type="transmembrane region" description="Helical" evidence="6">
    <location>
        <begin position="220"/>
        <end position="239"/>
    </location>
</feature>